<protein>
    <submittedName>
        <fullName evidence="2">E3 ubiquitin-protein ligase complex SLX5-SLX8 subunit SLX5</fullName>
    </submittedName>
</protein>
<evidence type="ECO:0000313" key="3">
    <source>
        <dbReference type="Proteomes" id="UP000054886"/>
    </source>
</evidence>
<dbReference type="AlphaFoldDB" id="A0A0W0CKC1"/>
<dbReference type="PANTHER" id="PTHR28042:SF1">
    <property type="entry name" value="E3 UBIQUITIN-PROTEIN LIGASE COMPLEX SLX5-SLX8 SUBUNIT SLX5"/>
    <property type="match status" value="1"/>
</dbReference>
<dbReference type="GO" id="GO:0006974">
    <property type="term" value="P:DNA damage response"/>
    <property type="evidence" value="ECO:0007669"/>
    <property type="project" value="EnsemblFungi"/>
</dbReference>
<dbReference type="GO" id="GO:0004842">
    <property type="term" value="F:ubiquitin-protein transferase activity"/>
    <property type="evidence" value="ECO:0007669"/>
    <property type="project" value="EnsemblFungi"/>
</dbReference>
<accession>A0A0W0CKC1</accession>
<organism evidence="2 3">
    <name type="scientific">Candida glabrata</name>
    <name type="common">Yeast</name>
    <name type="synonym">Torulopsis glabrata</name>
    <dbReference type="NCBI Taxonomy" id="5478"/>
    <lineage>
        <taxon>Eukaryota</taxon>
        <taxon>Fungi</taxon>
        <taxon>Dikarya</taxon>
        <taxon>Ascomycota</taxon>
        <taxon>Saccharomycotina</taxon>
        <taxon>Saccharomycetes</taxon>
        <taxon>Saccharomycetales</taxon>
        <taxon>Saccharomycetaceae</taxon>
        <taxon>Nakaseomyces</taxon>
    </lineage>
</organism>
<dbReference type="VEuPathDB" id="FungiDB:GWK60_K01727"/>
<reference evidence="2 3" key="1">
    <citation type="submission" date="2015-10" db="EMBL/GenBank/DDBJ databases">
        <title>Draft genomes sequences of Candida glabrata isolates 1A, 1B, 2A, 2B, 3A and 3B.</title>
        <authorList>
            <person name="Haavelsrud O.E."/>
            <person name="Gaustad P."/>
        </authorList>
    </citation>
    <scope>NUCLEOTIDE SEQUENCE [LARGE SCALE GENOMIC DNA]</scope>
    <source>
        <strain evidence="2">910700640</strain>
    </source>
</reference>
<dbReference type="SUPFAM" id="SSF57850">
    <property type="entry name" value="RING/U-box"/>
    <property type="match status" value="1"/>
</dbReference>
<dbReference type="GO" id="GO:0000775">
    <property type="term" value="C:chromosome, centromeric region"/>
    <property type="evidence" value="ECO:0007669"/>
    <property type="project" value="EnsemblFungi"/>
</dbReference>
<feature type="compositionally biased region" description="Low complexity" evidence="1">
    <location>
        <begin position="215"/>
        <end position="225"/>
    </location>
</feature>
<dbReference type="GO" id="GO:0006915">
    <property type="term" value="P:apoptotic process"/>
    <property type="evidence" value="ECO:0007669"/>
    <property type="project" value="EnsemblFungi"/>
</dbReference>
<dbReference type="InterPro" id="IPR038886">
    <property type="entry name" value="E3_SLX5/Rfp1"/>
</dbReference>
<dbReference type="OrthoDB" id="4090114at2759"/>
<proteinExistence type="predicted"/>
<dbReference type="GO" id="GO:0000723">
    <property type="term" value="P:telomere maintenance"/>
    <property type="evidence" value="ECO:0007669"/>
    <property type="project" value="EnsemblFungi"/>
</dbReference>
<name>A0A0W0CKC1_CANGB</name>
<dbReference type="VEuPathDB" id="FungiDB:GVI51_K01727"/>
<dbReference type="Proteomes" id="UP000054886">
    <property type="component" value="Unassembled WGS sequence"/>
</dbReference>
<feature type="region of interest" description="Disordered" evidence="1">
    <location>
        <begin position="313"/>
        <end position="342"/>
    </location>
</feature>
<dbReference type="GO" id="GO:0033768">
    <property type="term" value="C:SUMO-targeted ubiquitin ligase complex"/>
    <property type="evidence" value="ECO:0007669"/>
    <property type="project" value="EnsemblFungi"/>
</dbReference>
<evidence type="ECO:0000256" key="1">
    <source>
        <dbReference type="SAM" id="MobiDB-lite"/>
    </source>
</evidence>
<dbReference type="GO" id="GO:0006511">
    <property type="term" value="P:ubiquitin-dependent protein catabolic process"/>
    <property type="evidence" value="ECO:0007669"/>
    <property type="project" value="EnsemblFungi"/>
</dbReference>
<sequence>MKRDGEEDPVIVLDSDNEEPANSEHEGVRPLPAIVVDEEDNSGAPVEVTSVNADEGGDDDELTLLRQSNIRVPRRQISTPVAYINLDDEAAHHDASDDIEFLGGNLVPDAGDNDEDAVTLLEERLADGLVPLNLPGGRRIIVNAANGEAPVRSSFERLMRNNQLRYLRTVPAERQNQRVQRNYRPVRNDGMFVPESDDSQDDEWETPDLSSGYQSSASNYPSRPSSALINDWAIARARNAARRRTRAMTESRISAALGQLAGLSGSDLVNGYINFPVLPQSMASYMHNHVYGTPITGSEDDEEAQTQSIIDIIQQREESERDKRVKEYTRKSESQKKKFYEEAKQLPPGYSASFATPEVIRENDDEDNSNNDDDEDMIVCNLCGVELGIGIPEEFTGISKEDFALSFAELMDKYGSRCPYQSLGKPSELDRDLSKRTYVSNCGHLFCGRCWRRYLNARSLMKTKAGKSLNVKLGASHPDNFAPKVCPADNCKYQIRSKGKMREVYF</sequence>
<evidence type="ECO:0000313" key="2">
    <source>
        <dbReference type="EMBL" id="KTA96472.1"/>
    </source>
</evidence>
<dbReference type="VEuPathDB" id="FungiDB:CAGL0K01881g"/>
<feature type="compositionally biased region" description="Acidic residues" evidence="1">
    <location>
        <begin position="195"/>
        <end position="206"/>
    </location>
</feature>
<gene>
    <name evidence="2" type="ORF">AO440_003332</name>
</gene>
<feature type="region of interest" description="Disordered" evidence="1">
    <location>
        <begin position="186"/>
        <end position="225"/>
    </location>
</feature>
<comment type="caution">
    <text evidence="2">The sequence shown here is derived from an EMBL/GenBank/DDBJ whole genome shotgun (WGS) entry which is preliminary data.</text>
</comment>
<dbReference type="VEuPathDB" id="FungiDB:B1J91_K01881g"/>
<feature type="compositionally biased region" description="Basic and acidic residues" evidence="1">
    <location>
        <begin position="314"/>
        <end position="342"/>
    </location>
</feature>
<feature type="region of interest" description="Disordered" evidence="1">
    <location>
        <begin position="1"/>
        <end position="30"/>
    </location>
</feature>
<dbReference type="EMBL" id="LLZZ01000172">
    <property type="protein sequence ID" value="KTA96472.1"/>
    <property type="molecule type" value="Genomic_DNA"/>
</dbReference>
<dbReference type="GO" id="GO:0032183">
    <property type="term" value="F:SUMO binding"/>
    <property type="evidence" value="ECO:0007669"/>
    <property type="project" value="EnsemblFungi"/>
</dbReference>
<dbReference type="PANTHER" id="PTHR28042">
    <property type="entry name" value="E3 UBIQUITIN-PROTEIN LIGASE COMPLEX SLX5-SLX8 SUBUNIT SLX5"/>
    <property type="match status" value="1"/>
</dbReference>